<evidence type="ECO:0000313" key="1">
    <source>
        <dbReference type="EMBL" id="CAK0862110.1"/>
    </source>
</evidence>
<reference evidence="1" key="1">
    <citation type="submission" date="2023-10" db="EMBL/GenBank/DDBJ databases">
        <authorList>
            <person name="Chen Y."/>
            <person name="Shah S."/>
            <person name="Dougan E. K."/>
            <person name="Thang M."/>
            <person name="Chan C."/>
        </authorList>
    </citation>
    <scope>NUCLEOTIDE SEQUENCE [LARGE SCALE GENOMIC DNA]</scope>
</reference>
<gene>
    <name evidence="1" type="ORF">PCOR1329_LOCUS50610</name>
</gene>
<proteinExistence type="predicted"/>
<organism evidence="1 2">
    <name type="scientific">Prorocentrum cordatum</name>
    <dbReference type="NCBI Taxonomy" id="2364126"/>
    <lineage>
        <taxon>Eukaryota</taxon>
        <taxon>Sar</taxon>
        <taxon>Alveolata</taxon>
        <taxon>Dinophyceae</taxon>
        <taxon>Prorocentrales</taxon>
        <taxon>Prorocentraceae</taxon>
        <taxon>Prorocentrum</taxon>
    </lineage>
</organism>
<sequence>MSVLVKDSAASPSGSGLKSVVTESLTQFGDFGTVWKELIGLLQAPPKQFALRDSKCVKESENVFTVTKFLDGKVLQKIGKGTVAGQDEESIVKYSVDPAAGSIQMETYGKGGKIRDRDWCVLHKDGLCLEWWGETPGARKSGTAKAKQLQKILDAVVKQACPGGVVDVSKTQVAPDAVSPSGSGLKSAVSSVLDKFMDFETLWNGCVQECKVGAEVQTVSAEEFTAVFMKDTAKVTVKYKINKASGEIYAEHFGPLGRRFEQSWIMVHRSPLRMEHWGEATGERKSGQAKAAYVQTLVDTIALRVKPASTGPAKVHPNFPSPSGSGLLSVVSEPLGKFTSFDKLWDNWVMLQKNPPKVPEVKSREVVVVSDTEFKVFATLDEATLVANTPGRKMREDDQNFIKYSLNSAKGTMSQEIYGARGRVRERNFAVLHKNPLRLEWWGETPGERKFGAARASWAVGMLESILKKAGSKVTSVKVQQGVPSPTNAAFKSAVSEPLDQHISYERLWAEMIDLFQYPQSTAENKYSSPVVTNDNEFEVKQESKTAGESTLRLKTCSFLNLPALSAFTVAAGRIL</sequence>
<comment type="caution">
    <text evidence="1">The sequence shown here is derived from an EMBL/GenBank/DDBJ whole genome shotgun (WGS) entry which is preliminary data.</text>
</comment>
<evidence type="ECO:0008006" key="3">
    <source>
        <dbReference type="Google" id="ProtNLM"/>
    </source>
</evidence>
<dbReference type="Proteomes" id="UP001189429">
    <property type="component" value="Unassembled WGS sequence"/>
</dbReference>
<name>A0ABN9UQP5_9DINO</name>
<accession>A0ABN9UQP5</accession>
<keyword evidence="2" id="KW-1185">Reference proteome</keyword>
<protein>
    <recommendedName>
        <fullName evidence="3">Activator of Hsp90 ATPase N-terminal domain-containing protein</fullName>
    </recommendedName>
</protein>
<evidence type="ECO:0000313" key="2">
    <source>
        <dbReference type="Proteomes" id="UP001189429"/>
    </source>
</evidence>
<dbReference type="EMBL" id="CAUYUJ010016127">
    <property type="protein sequence ID" value="CAK0862110.1"/>
    <property type="molecule type" value="Genomic_DNA"/>
</dbReference>